<protein>
    <submittedName>
        <fullName evidence="2">Uncharacterized protein</fullName>
    </submittedName>
</protein>
<reference evidence="2" key="1">
    <citation type="journal article" date="2020" name="Stud. Mycol.">
        <title>101 Dothideomycetes genomes: a test case for predicting lifestyles and emergence of pathogens.</title>
        <authorList>
            <person name="Haridas S."/>
            <person name="Albert R."/>
            <person name="Binder M."/>
            <person name="Bloem J."/>
            <person name="Labutti K."/>
            <person name="Salamov A."/>
            <person name="Andreopoulos B."/>
            <person name="Baker S."/>
            <person name="Barry K."/>
            <person name="Bills G."/>
            <person name="Bluhm B."/>
            <person name="Cannon C."/>
            <person name="Castanera R."/>
            <person name="Culley D."/>
            <person name="Daum C."/>
            <person name="Ezra D."/>
            <person name="Gonzalez J."/>
            <person name="Henrissat B."/>
            <person name="Kuo A."/>
            <person name="Liang C."/>
            <person name="Lipzen A."/>
            <person name="Lutzoni F."/>
            <person name="Magnuson J."/>
            <person name="Mondo S."/>
            <person name="Nolan M."/>
            <person name="Ohm R."/>
            <person name="Pangilinan J."/>
            <person name="Park H.-J."/>
            <person name="Ramirez L."/>
            <person name="Alfaro M."/>
            <person name="Sun H."/>
            <person name="Tritt A."/>
            <person name="Yoshinaga Y."/>
            <person name="Zwiers L.-H."/>
            <person name="Turgeon B."/>
            <person name="Goodwin S."/>
            <person name="Spatafora J."/>
            <person name="Crous P."/>
            <person name="Grigoriev I."/>
        </authorList>
    </citation>
    <scope>NUCLEOTIDE SEQUENCE</scope>
    <source>
        <strain evidence="2">CBS 122368</strain>
    </source>
</reference>
<gene>
    <name evidence="2" type="ORF">BU26DRAFT_521882</name>
</gene>
<evidence type="ECO:0000256" key="1">
    <source>
        <dbReference type="SAM" id="MobiDB-lite"/>
    </source>
</evidence>
<feature type="compositionally biased region" description="Basic residues" evidence="1">
    <location>
        <begin position="51"/>
        <end position="67"/>
    </location>
</feature>
<keyword evidence="3" id="KW-1185">Reference proteome</keyword>
<feature type="region of interest" description="Disordered" evidence="1">
    <location>
        <begin position="95"/>
        <end position="131"/>
    </location>
</feature>
<evidence type="ECO:0000313" key="2">
    <source>
        <dbReference type="EMBL" id="KAF2245433.1"/>
    </source>
</evidence>
<organism evidence="2 3">
    <name type="scientific">Trematosphaeria pertusa</name>
    <dbReference type="NCBI Taxonomy" id="390896"/>
    <lineage>
        <taxon>Eukaryota</taxon>
        <taxon>Fungi</taxon>
        <taxon>Dikarya</taxon>
        <taxon>Ascomycota</taxon>
        <taxon>Pezizomycotina</taxon>
        <taxon>Dothideomycetes</taxon>
        <taxon>Pleosporomycetidae</taxon>
        <taxon>Pleosporales</taxon>
        <taxon>Massarineae</taxon>
        <taxon>Trematosphaeriaceae</taxon>
        <taxon>Trematosphaeria</taxon>
    </lineage>
</organism>
<sequence length="182" mass="20377">MNAQPIATVVTSTEAAYAGESQQQNQKPRFSRAEKREFARQKKAAEAPQQSKKHSRAASQKVSHKKHGDAGVPGFNDQQIDEMIVRLLSIRGKGKDAKALETRITRDAPKNEKKKEKELSPKKLEKLQKRREIRAERKKAWLAKKEAEKAGGAEGAPAPAPFPTLVQQQPLPYSDEINFDEL</sequence>
<dbReference type="GeneID" id="54582979"/>
<feature type="compositionally biased region" description="Polar residues" evidence="1">
    <location>
        <begin position="16"/>
        <end position="28"/>
    </location>
</feature>
<accession>A0A6A6I7B9</accession>
<evidence type="ECO:0000313" key="3">
    <source>
        <dbReference type="Proteomes" id="UP000800094"/>
    </source>
</evidence>
<feature type="region of interest" description="Disordered" evidence="1">
    <location>
        <begin position="16"/>
        <end position="76"/>
    </location>
</feature>
<proteinExistence type="predicted"/>
<dbReference type="AlphaFoldDB" id="A0A6A6I7B9"/>
<dbReference type="OrthoDB" id="10634123at2759"/>
<feature type="compositionally biased region" description="Basic and acidic residues" evidence="1">
    <location>
        <begin position="31"/>
        <end position="45"/>
    </location>
</feature>
<dbReference type="Proteomes" id="UP000800094">
    <property type="component" value="Unassembled WGS sequence"/>
</dbReference>
<dbReference type="EMBL" id="ML987200">
    <property type="protein sequence ID" value="KAF2245433.1"/>
    <property type="molecule type" value="Genomic_DNA"/>
</dbReference>
<dbReference type="RefSeq" id="XP_033680437.1">
    <property type="nucleotide sequence ID" value="XM_033829649.1"/>
</dbReference>
<feature type="region of interest" description="Disordered" evidence="1">
    <location>
        <begin position="144"/>
        <end position="182"/>
    </location>
</feature>
<feature type="compositionally biased region" description="Basic and acidic residues" evidence="1">
    <location>
        <begin position="95"/>
        <end position="127"/>
    </location>
</feature>
<name>A0A6A6I7B9_9PLEO</name>